<accession>A0ABT3P212</accession>
<evidence type="ECO:0000256" key="4">
    <source>
        <dbReference type="ARBA" id="ARBA00022723"/>
    </source>
</evidence>
<protein>
    <submittedName>
        <fullName evidence="7">Zn-dependent hydrolase</fullName>
    </submittedName>
</protein>
<name>A0ABT3P212_9PROT</name>
<dbReference type="PANTHER" id="PTHR32494:SF19">
    <property type="entry name" value="ALLANTOATE DEIMINASE-RELATED"/>
    <property type="match status" value="1"/>
</dbReference>
<keyword evidence="8" id="KW-1185">Reference proteome</keyword>
<dbReference type="GO" id="GO:0016787">
    <property type="term" value="F:hydrolase activity"/>
    <property type="evidence" value="ECO:0007669"/>
    <property type="project" value="UniProtKB-KW"/>
</dbReference>
<comment type="similarity">
    <text evidence="2">Belongs to the peptidase M20 family.</text>
</comment>
<dbReference type="Gene3D" id="3.40.630.10">
    <property type="entry name" value="Zn peptidases"/>
    <property type="match status" value="1"/>
</dbReference>
<sequence>MISNQPSPDTGLALALLSAISDATRDPMGGVTREGYGPGEQRAHDIVRAVAEREGLRARVDPAGNLYMTLPGADPSAKRLVIGSHLDSVRQGGDYDGAAGVAAGLAVAVGLRKAGFLPGRDIEVMAIRSEEGGAWFPTPFPGSRAALGLMQPDALATCRMDGTLTLEEAMRQSGFDPDWCRSGQRELGPDNVQAYVELHIEQGLVLEEEDRPVGIVFGLPGNRRHRFARVVGEYNHSGTTPRRHRRDAVLAAAELAYRLEQSWIRLEAAGHDLVVTFCVFETGPQAAFGKVPGEVAFKLDVRSGQQAALDALYRDLHALVAEIEAQRDVRFELGAEQAREPVPMDPTIVEALAQAATDAAVPFRRMASGGGHDAQSFVAAGIPAGMLFVRSQNGSHNPDEAMRPEDFEAACRVLMTWTVGAAGR</sequence>
<dbReference type="PIRSF" id="PIRSF001235">
    <property type="entry name" value="Amidase_carbamoylase"/>
    <property type="match status" value="1"/>
</dbReference>
<reference evidence="7 8" key="1">
    <citation type="submission" date="2022-10" db="EMBL/GenBank/DDBJ databases">
        <title>Roseococcus glaciei nov., sp. nov., isolated from glacier.</title>
        <authorList>
            <person name="Liu Q."/>
            <person name="Xin Y.-H."/>
        </authorList>
    </citation>
    <scope>NUCLEOTIDE SEQUENCE [LARGE SCALE GENOMIC DNA]</scope>
    <source>
        <strain evidence="7 8">MDT2-1-1</strain>
    </source>
</reference>
<dbReference type="SUPFAM" id="SSF53187">
    <property type="entry name" value="Zn-dependent exopeptidases"/>
    <property type="match status" value="1"/>
</dbReference>
<evidence type="ECO:0000256" key="1">
    <source>
        <dbReference type="ARBA" id="ARBA00001936"/>
    </source>
</evidence>
<evidence type="ECO:0000256" key="6">
    <source>
        <dbReference type="ARBA" id="ARBA00023211"/>
    </source>
</evidence>
<evidence type="ECO:0000256" key="3">
    <source>
        <dbReference type="ARBA" id="ARBA00011738"/>
    </source>
</evidence>
<evidence type="ECO:0000256" key="2">
    <source>
        <dbReference type="ARBA" id="ARBA00006153"/>
    </source>
</evidence>
<gene>
    <name evidence="7" type="ORF">OF850_23015</name>
</gene>
<proteinExistence type="inferred from homology"/>
<dbReference type="PANTHER" id="PTHR32494">
    <property type="entry name" value="ALLANTOATE DEIMINASE-RELATED"/>
    <property type="match status" value="1"/>
</dbReference>
<dbReference type="Proteomes" id="UP001526430">
    <property type="component" value="Unassembled WGS sequence"/>
</dbReference>
<dbReference type="RefSeq" id="WP_301592697.1">
    <property type="nucleotide sequence ID" value="NZ_JAPFQI010000039.1"/>
</dbReference>
<dbReference type="NCBIfam" id="TIGR01879">
    <property type="entry name" value="hydantase"/>
    <property type="match status" value="1"/>
</dbReference>
<dbReference type="InterPro" id="IPR002933">
    <property type="entry name" value="Peptidase_M20"/>
</dbReference>
<keyword evidence="4" id="KW-0479">Metal-binding</keyword>
<organism evidence="7 8">
    <name type="scientific">Sabulicella glaciei</name>
    <dbReference type="NCBI Taxonomy" id="2984948"/>
    <lineage>
        <taxon>Bacteria</taxon>
        <taxon>Pseudomonadati</taxon>
        <taxon>Pseudomonadota</taxon>
        <taxon>Alphaproteobacteria</taxon>
        <taxon>Acetobacterales</taxon>
        <taxon>Acetobacteraceae</taxon>
        <taxon>Sabulicella</taxon>
    </lineage>
</organism>
<dbReference type="EMBL" id="JAPFQI010000039">
    <property type="protein sequence ID" value="MCW8088454.1"/>
    <property type="molecule type" value="Genomic_DNA"/>
</dbReference>
<evidence type="ECO:0000313" key="8">
    <source>
        <dbReference type="Proteomes" id="UP001526430"/>
    </source>
</evidence>
<comment type="cofactor">
    <cofactor evidence="1">
        <name>Mn(2+)</name>
        <dbReference type="ChEBI" id="CHEBI:29035"/>
    </cofactor>
</comment>
<comment type="caution">
    <text evidence="7">The sequence shown here is derived from an EMBL/GenBank/DDBJ whole genome shotgun (WGS) entry which is preliminary data.</text>
</comment>
<evidence type="ECO:0000256" key="5">
    <source>
        <dbReference type="ARBA" id="ARBA00022801"/>
    </source>
</evidence>
<comment type="subunit">
    <text evidence="3">Homodimer.</text>
</comment>
<keyword evidence="6" id="KW-0464">Manganese</keyword>
<keyword evidence="5 7" id="KW-0378">Hydrolase</keyword>
<dbReference type="InterPro" id="IPR010158">
    <property type="entry name" value="Amidase_Cbmase"/>
</dbReference>
<dbReference type="Pfam" id="PF01546">
    <property type="entry name" value="Peptidase_M20"/>
    <property type="match status" value="1"/>
</dbReference>
<dbReference type="Gene3D" id="3.30.70.360">
    <property type="match status" value="1"/>
</dbReference>
<dbReference type="SUPFAM" id="SSF55031">
    <property type="entry name" value="Bacterial exopeptidase dimerisation domain"/>
    <property type="match status" value="1"/>
</dbReference>
<dbReference type="InterPro" id="IPR036264">
    <property type="entry name" value="Bact_exopeptidase_dim_dom"/>
</dbReference>
<evidence type="ECO:0000313" key="7">
    <source>
        <dbReference type="EMBL" id="MCW8088454.1"/>
    </source>
</evidence>